<evidence type="ECO:0000256" key="1">
    <source>
        <dbReference type="SAM" id="Phobius"/>
    </source>
</evidence>
<organism evidence="3 4">
    <name type="scientific">Ruthenibacterium intestinale</name>
    <dbReference type="NCBI Taxonomy" id="3133163"/>
    <lineage>
        <taxon>Bacteria</taxon>
        <taxon>Bacillati</taxon>
        <taxon>Bacillota</taxon>
        <taxon>Clostridia</taxon>
        <taxon>Eubacteriales</taxon>
        <taxon>Oscillospiraceae</taxon>
        <taxon>Ruthenibacterium</taxon>
    </lineage>
</organism>
<feature type="transmembrane region" description="Helical" evidence="1">
    <location>
        <begin position="104"/>
        <end position="128"/>
    </location>
</feature>
<proteinExistence type="predicted"/>
<feature type="transmembrane region" description="Helical" evidence="1">
    <location>
        <begin position="166"/>
        <end position="183"/>
    </location>
</feature>
<accession>A0ABV1GIH1</accession>
<dbReference type="Proteomes" id="UP001477672">
    <property type="component" value="Unassembled WGS sequence"/>
</dbReference>
<feature type="domain" description="DUF112" evidence="2">
    <location>
        <begin position="19"/>
        <end position="440"/>
    </location>
</feature>
<name>A0ABV1GIH1_9FIRM</name>
<feature type="transmembrane region" description="Helical" evidence="1">
    <location>
        <begin position="57"/>
        <end position="83"/>
    </location>
</feature>
<feature type="transmembrane region" description="Helical" evidence="1">
    <location>
        <begin position="391"/>
        <end position="407"/>
    </location>
</feature>
<evidence type="ECO:0000313" key="3">
    <source>
        <dbReference type="EMBL" id="MEQ2521645.1"/>
    </source>
</evidence>
<dbReference type="PANTHER" id="PTHR35342">
    <property type="entry name" value="TRICARBOXYLIC TRANSPORT PROTEIN"/>
    <property type="match status" value="1"/>
</dbReference>
<dbReference type="RefSeq" id="WP_349217110.1">
    <property type="nucleotide sequence ID" value="NZ_JBBMFA010000111.1"/>
</dbReference>
<feature type="transmembrane region" description="Helical" evidence="1">
    <location>
        <begin position="140"/>
        <end position="159"/>
    </location>
</feature>
<dbReference type="InterPro" id="IPR002823">
    <property type="entry name" value="DUF112_TM"/>
</dbReference>
<keyword evidence="1" id="KW-0812">Transmembrane</keyword>
<keyword evidence="1" id="KW-1133">Transmembrane helix</keyword>
<gene>
    <name evidence="3" type="ORF">WMO24_14590</name>
</gene>
<keyword evidence="4" id="KW-1185">Reference proteome</keyword>
<feature type="transmembrane region" description="Helical" evidence="1">
    <location>
        <begin position="12"/>
        <end position="37"/>
    </location>
</feature>
<feature type="transmembrane region" description="Helical" evidence="1">
    <location>
        <begin position="472"/>
        <end position="494"/>
    </location>
</feature>
<dbReference type="Pfam" id="PF01970">
    <property type="entry name" value="TctA"/>
    <property type="match status" value="1"/>
</dbReference>
<feature type="transmembrane region" description="Helical" evidence="1">
    <location>
        <begin position="316"/>
        <end position="337"/>
    </location>
</feature>
<sequence>MGTYILEALSLICTPLNIVCLFATTFLGLIVGMLPGLTSTMAVALLTGLSFGLPTETALVILIAVYVGAISGGCQSAILLNIPGTPASAATAMDGFPMGRKGKGGLAIFLATSASFLGTLISVVLLLFLTPVLSSLALKFGTYEYFMLALFGIIICGNITSNGHPLRGWISGILGLMVAMIGLDPINAYPRFAFGSTSLRGGIQLIPVMIGLFGFPELLNMFNLDSEQKVSKMSGFEMKTGFKILMRNKLNILRSALIGAGVGIIPGVGEDIGGWLSYWAEKASTKDKAEKETFGKGNPNGVISCETGNNSCIGGAIIPVLSLAVPGSTSAAVLLAAFQLHGYRPGPMLMSETPELLYKLCVYMTFASFAMWLLAMLIAKFTVRVLSIKREILMPIILALCVVGSYVVRNYMFDITCMFIFGIVGYFLAKMRFPAAPFMLGLVLGTMADSNLRRALTLSGGSVAPFFTRPISLFFVIVVIGLILSQMGVFKLLFKKKKGSEE</sequence>
<comment type="caution">
    <text evidence="3">The sequence shown here is derived from an EMBL/GenBank/DDBJ whole genome shotgun (WGS) entry which is preliminary data.</text>
</comment>
<dbReference type="PANTHER" id="PTHR35342:SF5">
    <property type="entry name" value="TRICARBOXYLIC TRANSPORT PROTEIN"/>
    <property type="match status" value="1"/>
</dbReference>
<reference evidence="3 4" key="1">
    <citation type="submission" date="2024-03" db="EMBL/GenBank/DDBJ databases">
        <title>Human intestinal bacterial collection.</title>
        <authorList>
            <person name="Pauvert C."/>
            <person name="Hitch T.C.A."/>
            <person name="Clavel T."/>
        </authorList>
    </citation>
    <scope>NUCLEOTIDE SEQUENCE [LARGE SCALE GENOMIC DNA]</scope>
    <source>
        <strain evidence="3 4">CLA-JM-H11</strain>
    </source>
</reference>
<protein>
    <submittedName>
        <fullName evidence="3">Tripartite tricarboxylate transporter permease</fullName>
    </submittedName>
</protein>
<feature type="transmembrane region" description="Helical" evidence="1">
    <location>
        <begin position="357"/>
        <end position="379"/>
    </location>
</feature>
<dbReference type="EMBL" id="JBBMFA010000111">
    <property type="protein sequence ID" value="MEQ2521645.1"/>
    <property type="molecule type" value="Genomic_DNA"/>
</dbReference>
<evidence type="ECO:0000313" key="4">
    <source>
        <dbReference type="Proteomes" id="UP001477672"/>
    </source>
</evidence>
<evidence type="ECO:0000259" key="2">
    <source>
        <dbReference type="Pfam" id="PF01970"/>
    </source>
</evidence>
<keyword evidence="1" id="KW-0472">Membrane</keyword>
<feature type="transmembrane region" description="Helical" evidence="1">
    <location>
        <begin position="203"/>
        <end position="224"/>
    </location>
</feature>